<dbReference type="Proteomes" id="UP000297565">
    <property type="component" value="Unassembled WGS sequence"/>
</dbReference>
<feature type="domain" description="Antitoxin VbhA" evidence="1">
    <location>
        <begin position="10"/>
        <end position="55"/>
    </location>
</feature>
<accession>A0AAX2S345</accession>
<organism evidence="2 3">
    <name type="scientific">Histophilus somni</name>
    <name type="common">Haemophilus somnus</name>
    <dbReference type="NCBI Taxonomy" id="731"/>
    <lineage>
        <taxon>Bacteria</taxon>
        <taxon>Pseudomonadati</taxon>
        <taxon>Pseudomonadota</taxon>
        <taxon>Gammaproteobacteria</taxon>
        <taxon>Pasteurellales</taxon>
        <taxon>Pasteurellaceae</taxon>
        <taxon>Histophilus</taxon>
    </lineage>
</organism>
<evidence type="ECO:0000313" key="3">
    <source>
        <dbReference type="Proteomes" id="UP000297565"/>
    </source>
</evidence>
<name>A0AAX2S345_HISSO</name>
<protein>
    <recommendedName>
        <fullName evidence="1">Antitoxin VbhA domain-containing protein</fullName>
    </recommendedName>
</protein>
<comment type="caution">
    <text evidence="2">The sequence shown here is derived from an EMBL/GenBank/DDBJ whole genome shotgun (WGS) entry which is preliminary data.</text>
</comment>
<proteinExistence type="predicted"/>
<reference evidence="2 3" key="1">
    <citation type="submission" date="2019-03" db="EMBL/GenBank/DDBJ databases">
        <title>Horizontal Gene Transfer Machinery in Histophilus somni.</title>
        <authorList>
            <person name="Mostafa Nazari M."/>
            <person name="Liljebjelke K."/>
        </authorList>
    </citation>
    <scope>NUCLEOTIDE SEQUENCE [LARGE SCALE GENOMIC DNA]</scope>
    <source>
        <strain evidence="2 3">UOC-EPH-KLM-04</strain>
    </source>
</reference>
<dbReference type="InterPro" id="IPR043038">
    <property type="entry name" value="VbhA_sf"/>
</dbReference>
<sequence length="61" mass="6791">MISETEKEARREAVEYAKASVGLEGVILSKGLLDIADKYIQGLLTREEFTKEYITAVRTGV</sequence>
<dbReference type="InterPro" id="IPR033788">
    <property type="entry name" value="VbhA-like"/>
</dbReference>
<dbReference type="AlphaFoldDB" id="A0AAX2S345"/>
<dbReference type="Pfam" id="PF18495">
    <property type="entry name" value="VbhA"/>
    <property type="match status" value="1"/>
</dbReference>
<dbReference type="EMBL" id="SNRV01000008">
    <property type="protein sequence ID" value="TEW30097.1"/>
    <property type="molecule type" value="Genomic_DNA"/>
</dbReference>
<dbReference type="InterPro" id="IPR041535">
    <property type="entry name" value="VbhA"/>
</dbReference>
<dbReference type="RefSeq" id="WP_132994868.1">
    <property type="nucleotide sequence ID" value="NZ_CP186878.1"/>
</dbReference>
<dbReference type="Gene3D" id="1.10.8.1050">
    <property type="entry name" value="Antitoxin VbhA-like"/>
    <property type="match status" value="1"/>
</dbReference>
<evidence type="ECO:0000259" key="1">
    <source>
        <dbReference type="Pfam" id="PF18495"/>
    </source>
</evidence>
<gene>
    <name evidence="2" type="ORF">E2R48_04770</name>
</gene>
<evidence type="ECO:0000313" key="2">
    <source>
        <dbReference type="EMBL" id="TEW30097.1"/>
    </source>
</evidence>
<dbReference type="CDD" id="cd11586">
    <property type="entry name" value="VbhA_like"/>
    <property type="match status" value="1"/>
</dbReference>